<dbReference type="AlphaFoldDB" id="A0A3P1CKI1"/>
<evidence type="ECO:0000256" key="3">
    <source>
        <dbReference type="ARBA" id="ARBA00023163"/>
    </source>
</evidence>
<sequence length="307" mass="35161">MSPLTRKSSGFAGERIIEVPKETIEKCLSMPLISSLYITRMGFYPKALYHYYQRPAGISQVILLYCTDGQGWLQLGTNRIIIQAGEVFAISPGKPHTYGADADNPWTIYWFHFRGTHCHDVVRAIMEERDQGPQAVRVPYSDDRIALFDQMFDTFLKGYSTSNLLFANLTLPFFLASFILPENFQKEIHASSTVTPTNRAILYMQNNLSTAVTLDNIAQFVNLSTSFFSRKFRQDTGYSPMEYFNHLRIQKACQLLHFSDLRINEVASQLGIDDPFYFSRLFKKQMGISPAAYRKSEGIHRGDLNRN</sequence>
<dbReference type="Gene3D" id="2.60.120.280">
    <property type="entry name" value="Regulatory protein AraC"/>
    <property type="match status" value="1"/>
</dbReference>
<evidence type="ECO:0000256" key="1">
    <source>
        <dbReference type="ARBA" id="ARBA00023015"/>
    </source>
</evidence>
<dbReference type="RefSeq" id="WP_124907740.1">
    <property type="nucleotide sequence ID" value="NZ_RQJP01000003.1"/>
</dbReference>
<dbReference type="InterPro" id="IPR018062">
    <property type="entry name" value="HTH_AraC-typ_CS"/>
</dbReference>
<name>A0A3P1CKI1_9BACT</name>
<dbReference type="PANTHER" id="PTHR43280">
    <property type="entry name" value="ARAC-FAMILY TRANSCRIPTIONAL REGULATOR"/>
    <property type="match status" value="1"/>
</dbReference>
<dbReference type="InterPro" id="IPR018060">
    <property type="entry name" value="HTH_AraC"/>
</dbReference>
<comment type="caution">
    <text evidence="5">The sequence shown here is derived from an EMBL/GenBank/DDBJ whole genome shotgun (WGS) entry which is preliminary data.</text>
</comment>
<keyword evidence="1" id="KW-0805">Transcription regulation</keyword>
<dbReference type="Pfam" id="PF12833">
    <property type="entry name" value="HTH_18"/>
    <property type="match status" value="1"/>
</dbReference>
<evidence type="ECO:0000256" key="2">
    <source>
        <dbReference type="ARBA" id="ARBA00023125"/>
    </source>
</evidence>
<dbReference type="CDD" id="cd06986">
    <property type="entry name" value="cupin_MmsR-like_N"/>
    <property type="match status" value="1"/>
</dbReference>
<dbReference type="GO" id="GO:0043565">
    <property type="term" value="F:sequence-specific DNA binding"/>
    <property type="evidence" value="ECO:0007669"/>
    <property type="project" value="InterPro"/>
</dbReference>
<dbReference type="InterPro" id="IPR020449">
    <property type="entry name" value="Tscrpt_reg_AraC-type_HTH"/>
</dbReference>
<reference evidence="5 6" key="1">
    <citation type="submission" date="2018-11" db="EMBL/GenBank/DDBJ databases">
        <authorList>
            <person name="Zhou Z."/>
            <person name="Wang G."/>
        </authorList>
    </citation>
    <scope>NUCLEOTIDE SEQUENCE [LARGE SCALE GENOMIC DNA]</scope>
    <source>
        <strain evidence="5 6">KCTC42998</strain>
    </source>
</reference>
<keyword evidence="2" id="KW-0238">DNA-binding</keyword>
<dbReference type="SUPFAM" id="SSF51215">
    <property type="entry name" value="Regulatory protein AraC"/>
    <property type="match status" value="1"/>
</dbReference>
<dbReference type="GO" id="GO:0003700">
    <property type="term" value="F:DNA-binding transcription factor activity"/>
    <property type="evidence" value="ECO:0007669"/>
    <property type="project" value="InterPro"/>
</dbReference>
<proteinExistence type="predicted"/>
<evidence type="ECO:0000313" key="5">
    <source>
        <dbReference type="EMBL" id="RRB13843.1"/>
    </source>
</evidence>
<dbReference type="SMART" id="SM00342">
    <property type="entry name" value="HTH_ARAC"/>
    <property type="match status" value="1"/>
</dbReference>
<dbReference type="EMBL" id="RQJP01000003">
    <property type="protein sequence ID" value="RRB13843.1"/>
    <property type="molecule type" value="Genomic_DNA"/>
</dbReference>
<keyword evidence="6" id="KW-1185">Reference proteome</keyword>
<feature type="domain" description="HTH araC/xylS-type" evidence="4">
    <location>
        <begin position="198"/>
        <end position="296"/>
    </location>
</feature>
<dbReference type="InterPro" id="IPR009057">
    <property type="entry name" value="Homeodomain-like_sf"/>
</dbReference>
<dbReference type="Pfam" id="PF02311">
    <property type="entry name" value="AraC_binding"/>
    <property type="match status" value="1"/>
</dbReference>
<dbReference type="PROSITE" id="PS01124">
    <property type="entry name" value="HTH_ARAC_FAMILY_2"/>
    <property type="match status" value="1"/>
</dbReference>
<dbReference type="Gene3D" id="1.10.10.60">
    <property type="entry name" value="Homeodomain-like"/>
    <property type="match status" value="2"/>
</dbReference>
<evidence type="ECO:0000259" key="4">
    <source>
        <dbReference type="PROSITE" id="PS01124"/>
    </source>
</evidence>
<evidence type="ECO:0000313" key="6">
    <source>
        <dbReference type="Proteomes" id="UP000274271"/>
    </source>
</evidence>
<dbReference type="PRINTS" id="PR00032">
    <property type="entry name" value="HTHARAC"/>
</dbReference>
<dbReference type="SUPFAM" id="SSF46689">
    <property type="entry name" value="Homeodomain-like"/>
    <property type="match status" value="2"/>
</dbReference>
<organism evidence="5 6">
    <name type="scientific">Larkinella knui</name>
    <dbReference type="NCBI Taxonomy" id="2025310"/>
    <lineage>
        <taxon>Bacteria</taxon>
        <taxon>Pseudomonadati</taxon>
        <taxon>Bacteroidota</taxon>
        <taxon>Cytophagia</taxon>
        <taxon>Cytophagales</taxon>
        <taxon>Spirosomataceae</taxon>
        <taxon>Larkinella</taxon>
    </lineage>
</organism>
<dbReference type="InterPro" id="IPR037923">
    <property type="entry name" value="HTH-like"/>
</dbReference>
<protein>
    <submittedName>
        <fullName evidence="5">AraC family transcriptional regulator</fullName>
    </submittedName>
</protein>
<dbReference type="PROSITE" id="PS00041">
    <property type="entry name" value="HTH_ARAC_FAMILY_1"/>
    <property type="match status" value="1"/>
</dbReference>
<dbReference type="PANTHER" id="PTHR43280:SF30">
    <property type="entry name" value="MMSAB OPERON REGULATORY PROTEIN"/>
    <property type="match status" value="1"/>
</dbReference>
<keyword evidence="3" id="KW-0804">Transcription</keyword>
<dbReference type="InterPro" id="IPR003313">
    <property type="entry name" value="AraC-bd"/>
</dbReference>
<gene>
    <name evidence="5" type="ORF">EHT87_16420</name>
</gene>
<accession>A0A3P1CKI1</accession>
<dbReference type="OrthoDB" id="9813413at2"/>
<dbReference type="Proteomes" id="UP000274271">
    <property type="component" value="Unassembled WGS sequence"/>
</dbReference>